<name>A0A9W7ZRX5_9FUNG</name>
<dbReference type="SUPFAM" id="SSF48464">
    <property type="entry name" value="ENTH/VHS domain"/>
    <property type="match status" value="1"/>
</dbReference>
<dbReference type="CDD" id="cd16988">
    <property type="entry name" value="ANTH_N_YAP180"/>
    <property type="match status" value="1"/>
</dbReference>
<dbReference type="InterPro" id="IPR045192">
    <property type="entry name" value="AP180-like"/>
</dbReference>
<dbReference type="OrthoDB" id="44015at2759"/>
<dbReference type="AlphaFoldDB" id="A0A9W7ZRX5"/>
<dbReference type="GO" id="GO:0006900">
    <property type="term" value="P:vesicle budding from membrane"/>
    <property type="evidence" value="ECO:0007669"/>
    <property type="project" value="TreeGrafter"/>
</dbReference>
<dbReference type="Gene3D" id="1.20.58.150">
    <property type="entry name" value="ANTH domain"/>
    <property type="match status" value="1"/>
</dbReference>
<dbReference type="GO" id="GO:0030136">
    <property type="term" value="C:clathrin-coated vesicle"/>
    <property type="evidence" value="ECO:0007669"/>
    <property type="project" value="InterPro"/>
</dbReference>
<feature type="compositionally biased region" description="Polar residues" evidence="1">
    <location>
        <begin position="616"/>
        <end position="643"/>
    </location>
</feature>
<dbReference type="GO" id="GO:0048268">
    <property type="term" value="P:clathrin coat assembly"/>
    <property type="evidence" value="ECO:0007669"/>
    <property type="project" value="InterPro"/>
</dbReference>
<reference evidence="3" key="1">
    <citation type="submission" date="2022-07" db="EMBL/GenBank/DDBJ databases">
        <title>Phylogenomic reconstructions and comparative analyses of Kickxellomycotina fungi.</title>
        <authorList>
            <person name="Reynolds N.K."/>
            <person name="Stajich J.E."/>
            <person name="Barry K."/>
            <person name="Grigoriev I.V."/>
            <person name="Crous P."/>
            <person name="Smith M.E."/>
        </authorList>
    </citation>
    <scope>NUCLEOTIDE SEQUENCE</scope>
    <source>
        <strain evidence="3">RSA 861</strain>
    </source>
</reference>
<dbReference type="SUPFAM" id="SSF89009">
    <property type="entry name" value="GAT-like domain"/>
    <property type="match status" value="1"/>
</dbReference>
<proteinExistence type="predicted"/>
<dbReference type="InterPro" id="IPR011417">
    <property type="entry name" value="ANTH_dom"/>
</dbReference>
<evidence type="ECO:0000313" key="3">
    <source>
        <dbReference type="EMBL" id="KAJ1910078.1"/>
    </source>
</evidence>
<organism evidence="3 4">
    <name type="scientific">Tieghemiomyces parasiticus</name>
    <dbReference type="NCBI Taxonomy" id="78921"/>
    <lineage>
        <taxon>Eukaryota</taxon>
        <taxon>Fungi</taxon>
        <taxon>Fungi incertae sedis</taxon>
        <taxon>Zoopagomycota</taxon>
        <taxon>Kickxellomycotina</taxon>
        <taxon>Dimargaritomycetes</taxon>
        <taxon>Dimargaritales</taxon>
        <taxon>Dimargaritaceae</taxon>
        <taxon>Tieghemiomyces</taxon>
    </lineage>
</organism>
<feature type="compositionally biased region" description="Polar residues" evidence="1">
    <location>
        <begin position="331"/>
        <end position="350"/>
    </location>
</feature>
<dbReference type="GO" id="GO:0072583">
    <property type="term" value="P:clathrin-dependent endocytosis"/>
    <property type="evidence" value="ECO:0007669"/>
    <property type="project" value="InterPro"/>
</dbReference>
<dbReference type="GO" id="GO:0005905">
    <property type="term" value="C:clathrin-coated pit"/>
    <property type="evidence" value="ECO:0007669"/>
    <property type="project" value="TreeGrafter"/>
</dbReference>
<dbReference type="SMART" id="SM00273">
    <property type="entry name" value="ENTH"/>
    <property type="match status" value="1"/>
</dbReference>
<feature type="region of interest" description="Disordered" evidence="1">
    <location>
        <begin position="502"/>
        <end position="538"/>
    </location>
</feature>
<dbReference type="Pfam" id="PF07651">
    <property type="entry name" value="ANTH"/>
    <property type="match status" value="1"/>
</dbReference>
<dbReference type="InterPro" id="IPR014712">
    <property type="entry name" value="ANTH_dom_sf"/>
</dbReference>
<evidence type="ECO:0000259" key="2">
    <source>
        <dbReference type="PROSITE" id="PS50942"/>
    </source>
</evidence>
<dbReference type="InterPro" id="IPR008942">
    <property type="entry name" value="ENTH_VHS"/>
</dbReference>
<feature type="compositionally biased region" description="Polar residues" evidence="1">
    <location>
        <begin position="502"/>
        <end position="514"/>
    </location>
</feature>
<feature type="region of interest" description="Disordered" evidence="1">
    <location>
        <begin position="279"/>
        <end position="350"/>
    </location>
</feature>
<comment type="caution">
    <text evidence="3">The sequence shown here is derived from an EMBL/GenBank/DDBJ whole genome shotgun (WGS) entry which is preliminary data.</text>
</comment>
<dbReference type="Proteomes" id="UP001150569">
    <property type="component" value="Unassembled WGS sequence"/>
</dbReference>
<feature type="region of interest" description="Disordered" evidence="1">
    <location>
        <begin position="581"/>
        <end position="643"/>
    </location>
</feature>
<dbReference type="GO" id="GO:0005546">
    <property type="term" value="F:phosphatidylinositol-4,5-bisphosphate binding"/>
    <property type="evidence" value="ECO:0007669"/>
    <property type="project" value="TreeGrafter"/>
</dbReference>
<gene>
    <name evidence="3" type="ORF">IWQ60_010846</name>
</gene>
<feature type="compositionally biased region" description="Polar residues" evidence="1">
    <location>
        <begin position="291"/>
        <end position="312"/>
    </location>
</feature>
<sequence length="643" mass="69980">MEKAVFKATNKDCVTPKRKHVERLVQLTWSDALTMPELFMVIEGRFSEPSWVITFKTLIVVHLLLLEGDSDKLFKFLSRNQNVLDLHQFRDKNGTRSFDQSKNIRLYAHYLVEKVNTYRDLRVDFVRDKYPSSSQINGDGPVDISRLLHEIAMVQRQIYVLLKAKFFIDTVDNEVTFSAFRLLINELLKLFQTMNAGVIKMLKNYFIISYDDMKRCLELYKRFVKITDRVADFLDNGRQLQSAFGMSIPQLNHAPVSLAISLEQYLGTPEARLSVEEKLKNSKQAGPTRMAKTSTAPAKSVSKKPSFNTLPRQATAPAPPKEPMPVRSATMARSSTAPQPVSPNTQKNQSQRDLIDFFASIEGEVAPLPANPSAGPSTLSVLTPTGAAPAFATNLFQPQAPYQAQSQSTAAANPFLGNTDSGALVVASQPPPTPAGGTTTHNPFTQRQTMYELNSMSYPSNTVGSGSGVGNNFLALPAPQAAPATLSHNPFTQRQSMYTGQSMSTQFHTVSSNPFAPAGGQTGTPVSGTSTSDPFTSLFAPDSTVTQHKQYQQTPTELITTTTTTALAMRNRTTYHPASQFQTAYGGAGTPGSQAPPPGSGFGGDATQPLFAANFDLTSPPSAPASNGNHQAPSSNPFNFAGF</sequence>
<dbReference type="PANTHER" id="PTHR22951:SF5">
    <property type="entry name" value="PHOSPHATIDYLINOSITOL-BINDING CLATHRIN ASSEMBLY PROTEIN LAP"/>
    <property type="match status" value="1"/>
</dbReference>
<dbReference type="PANTHER" id="PTHR22951">
    <property type="entry name" value="CLATHRIN ASSEMBLY PROTEIN"/>
    <property type="match status" value="1"/>
</dbReference>
<dbReference type="Gene3D" id="1.25.40.90">
    <property type="match status" value="1"/>
</dbReference>
<dbReference type="GO" id="GO:0005545">
    <property type="term" value="F:1-phosphatidylinositol binding"/>
    <property type="evidence" value="ECO:0007669"/>
    <property type="project" value="InterPro"/>
</dbReference>
<accession>A0A9W7ZRX5</accession>
<dbReference type="EMBL" id="JANBPT010001100">
    <property type="protein sequence ID" value="KAJ1910078.1"/>
    <property type="molecule type" value="Genomic_DNA"/>
</dbReference>
<dbReference type="GO" id="GO:0000149">
    <property type="term" value="F:SNARE binding"/>
    <property type="evidence" value="ECO:0007669"/>
    <property type="project" value="TreeGrafter"/>
</dbReference>
<dbReference type="PROSITE" id="PS50942">
    <property type="entry name" value="ENTH"/>
    <property type="match status" value="1"/>
</dbReference>
<feature type="compositionally biased region" description="Polar residues" evidence="1">
    <location>
        <begin position="523"/>
        <end position="535"/>
    </location>
</feature>
<protein>
    <recommendedName>
        <fullName evidence="2">ENTH domain-containing protein</fullName>
    </recommendedName>
</protein>
<dbReference type="InterPro" id="IPR013809">
    <property type="entry name" value="ENTH"/>
</dbReference>
<dbReference type="GO" id="GO:0032050">
    <property type="term" value="F:clathrin heavy chain binding"/>
    <property type="evidence" value="ECO:0007669"/>
    <property type="project" value="TreeGrafter"/>
</dbReference>
<feature type="domain" description="ENTH" evidence="2">
    <location>
        <begin position="1"/>
        <end position="125"/>
    </location>
</feature>
<keyword evidence="4" id="KW-1185">Reference proteome</keyword>
<evidence type="ECO:0000313" key="4">
    <source>
        <dbReference type="Proteomes" id="UP001150569"/>
    </source>
</evidence>
<evidence type="ECO:0000256" key="1">
    <source>
        <dbReference type="SAM" id="MobiDB-lite"/>
    </source>
</evidence>